<dbReference type="InterPro" id="IPR008727">
    <property type="entry name" value="PAAR_motif"/>
</dbReference>
<dbReference type="EMBL" id="CP051684">
    <property type="protein sequence ID" value="QJD90414.1"/>
    <property type="molecule type" value="Genomic_DNA"/>
</dbReference>
<name>A0ABX6M7X4_9BURK</name>
<dbReference type="RefSeq" id="WP_169112178.1">
    <property type="nucleotide sequence ID" value="NZ_CP051684.1"/>
</dbReference>
<proteinExistence type="predicted"/>
<dbReference type="Proteomes" id="UP000503117">
    <property type="component" value="Chromosome"/>
</dbReference>
<protein>
    <submittedName>
        <fullName evidence="1">PAAR domain-containing protein</fullName>
    </submittedName>
</protein>
<dbReference type="Pfam" id="PF05488">
    <property type="entry name" value="PAAR_motif"/>
    <property type="match status" value="1"/>
</dbReference>
<gene>
    <name evidence="1" type="ORF">HH213_10155</name>
</gene>
<dbReference type="Gene3D" id="2.60.200.60">
    <property type="match status" value="1"/>
</dbReference>
<sequence>MMRAVICKGDPTSHGGKVLEGNELVTTNGRAVALLGHKTFCPQCKGTFPIIEGLDFHTYAGIGTAVDGMQTACGAKLIATQQQMVIDDGGGGGVAVPASSAAPVTQDRAQYSGAFRAVDETTGQPVAGLPYRIELPDGRTVRGVTDETGHTQHVSSNSPDTVKLYWETEASDE</sequence>
<evidence type="ECO:0000313" key="2">
    <source>
        <dbReference type="Proteomes" id="UP000503117"/>
    </source>
</evidence>
<accession>A0ABX6M7X4</accession>
<evidence type="ECO:0000313" key="1">
    <source>
        <dbReference type="EMBL" id="QJD90414.1"/>
    </source>
</evidence>
<dbReference type="CDD" id="cd14744">
    <property type="entry name" value="PAAR_CT_2"/>
    <property type="match status" value="1"/>
</dbReference>
<organism evidence="1 2">
    <name type="scientific">Duganella dendranthematis</name>
    <dbReference type="NCBI Taxonomy" id="2728021"/>
    <lineage>
        <taxon>Bacteria</taxon>
        <taxon>Pseudomonadati</taxon>
        <taxon>Pseudomonadota</taxon>
        <taxon>Betaproteobacteria</taxon>
        <taxon>Burkholderiales</taxon>
        <taxon>Oxalobacteraceae</taxon>
        <taxon>Telluria group</taxon>
        <taxon>Duganella</taxon>
    </lineage>
</organism>
<keyword evidence="2" id="KW-1185">Reference proteome</keyword>
<reference evidence="1 2" key="1">
    <citation type="submission" date="2020-04" db="EMBL/GenBank/DDBJ databases">
        <title>Genome sequencing of novel species.</title>
        <authorList>
            <person name="Heo J."/>
            <person name="Kim S.-J."/>
            <person name="Kim J.-S."/>
            <person name="Hong S.-B."/>
            <person name="Kwon S.-W."/>
        </authorList>
    </citation>
    <scope>NUCLEOTIDE SEQUENCE [LARGE SCALE GENOMIC DNA]</scope>
    <source>
        <strain evidence="1 2">AF9R3</strain>
    </source>
</reference>